<keyword evidence="11 19" id="KW-0067">ATP-binding</keyword>
<dbReference type="Proteomes" id="UP001174909">
    <property type="component" value="Unassembled WGS sequence"/>
</dbReference>
<dbReference type="InterPro" id="IPR045055">
    <property type="entry name" value="DNA2/NAM7-like"/>
</dbReference>
<dbReference type="EC" id="3.1.-.-" evidence="19"/>
<evidence type="ECO:0000256" key="6">
    <source>
        <dbReference type="ARBA" id="ARBA00022723"/>
    </source>
</evidence>
<keyword evidence="7 19" id="KW-0547">Nucleotide-binding</keyword>
<reference evidence="22" key="1">
    <citation type="submission" date="2023-03" db="EMBL/GenBank/DDBJ databases">
        <authorList>
            <person name="Steffen K."/>
            <person name="Cardenas P."/>
        </authorList>
    </citation>
    <scope>NUCLEOTIDE SEQUENCE</scope>
</reference>
<keyword evidence="17 19" id="KW-0511">Multifunctional enzyme</keyword>
<feature type="domain" description="DNA2/NAM7 helicase helicase" evidence="20">
    <location>
        <begin position="41"/>
        <end position="106"/>
    </location>
</feature>
<organism evidence="22 23">
    <name type="scientific">Geodia barretti</name>
    <name type="common">Barrett's horny sponge</name>
    <dbReference type="NCBI Taxonomy" id="519541"/>
    <lineage>
        <taxon>Eukaryota</taxon>
        <taxon>Metazoa</taxon>
        <taxon>Porifera</taxon>
        <taxon>Demospongiae</taxon>
        <taxon>Heteroscleromorpha</taxon>
        <taxon>Tetractinellida</taxon>
        <taxon>Astrophorina</taxon>
        <taxon>Geodiidae</taxon>
        <taxon>Geodia</taxon>
    </lineage>
</organism>
<dbReference type="SUPFAM" id="SSF52540">
    <property type="entry name" value="P-loop containing nucleoside triphosphate hydrolases"/>
    <property type="match status" value="1"/>
</dbReference>
<evidence type="ECO:0000256" key="14">
    <source>
        <dbReference type="ARBA" id="ARBA00023125"/>
    </source>
</evidence>
<keyword evidence="15 19" id="KW-0234">DNA repair</keyword>
<evidence type="ECO:0000256" key="17">
    <source>
        <dbReference type="ARBA" id="ARBA00023268"/>
    </source>
</evidence>
<comment type="similarity">
    <text evidence="2 19">Belongs to the DNA2/NAM7 helicase family.</text>
</comment>
<evidence type="ECO:0000313" key="23">
    <source>
        <dbReference type="Proteomes" id="UP001174909"/>
    </source>
</evidence>
<accession>A0AA35TRR9</accession>
<comment type="cofactor">
    <cofactor evidence="1">
        <name>[4Fe-4S] cluster</name>
        <dbReference type="ChEBI" id="CHEBI:49883"/>
    </cofactor>
</comment>
<dbReference type="Pfam" id="PF13086">
    <property type="entry name" value="AAA_11"/>
    <property type="match status" value="1"/>
</dbReference>
<keyword evidence="16 19" id="KW-0539">Nucleus</keyword>
<evidence type="ECO:0000256" key="3">
    <source>
        <dbReference type="ARBA" id="ARBA00022485"/>
    </source>
</evidence>
<keyword evidence="13 19" id="KW-0411">Iron-sulfur</keyword>
<name>A0AA35TRR9_GEOBA</name>
<evidence type="ECO:0000256" key="9">
    <source>
        <dbReference type="ARBA" id="ARBA00022801"/>
    </source>
</evidence>
<keyword evidence="10 19" id="KW-0347">Helicase</keyword>
<comment type="subcellular location">
    <subcellularLocation>
        <location evidence="19">Nucleus</location>
    </subcellularLocation>
    <subcellularLocation>
        <location evidence="19">Chromosome</location>
    </subcellularLocation>
</comment>
<keyword evidence="23" id="KW-1185">Reference proteome</keyword>
<keyword evidence="5 19" id="KW-0540">Nuclease</keyword>
<dbReference type="InterPro" id="IPR047187">
    <property type="entry name" value="SF1_C_Upf1"/>
</dbReference>
<keyword evidence="12 19" id="KW-0408">Iron</keyword>
<evidence type="ECO:0000313" key="22">
    <source>
        <dbReference type="EMBL" id="CAI8052668.1"/>
    </source>
</evidence>
<dbReference type="EMBL" id="CASHTH010004031">
    <property type="protein sequence ID" value="CAI8052668.1"/>
    <property type="molecule type" value="Genomic_DNA"/>
</dbReference>
<comment type="catalytic activity">
    <reaction evidence="18 19">
        <text>ATP + H2O = ADP + phosphate + H(+)</text>
        <dbReference type="Rhea" id="RHEA:13065"/>
        <dbReference type="ChEBI" id="CHEBI:15377"/>
        <dbReference type="ChEBI" id="CHEBI:15378"/>
        <dbReference type="ChEBI" id="CHEBI:30616"/>
        <dbReference type="ChEBI" id="CHEBI:43474"/>
        <dbReference type="ChEBI" id="CHEBI:456216"/>
        <dbReference type="EC" id="3.6.4.12"/>
    </reaction>
</comment>
<keyword evidence="3 19" id="KW-0004">4Fe-4S</keyword>
<dbReference type="InterPro" id="IPR041677">
    <property type="entry name" value="DNA2/NAM7_AAA_11"/>
</dbReference>
<keyword evidence="14 19" id="KW-0238">DNA-binding</keyword>
<dbReference type="CDD" id="cd18808">
    <property type="entry name" value="SF1_C_Upf1"/>
    <property type="match status" value="1"/>
</dbReference>
<dbReference type="GO" id="GO:0005634">
    <property type="term" value="C:nucleus"/>
    <property type="evidence" value="ECO:0007669"/>
    <property type="project" value="UniProtKB-SubCell"/>
</dbReference>
<dbReference type="Pfam" id="PF13087">
    <property type="entry name" value="AAA_12"/>
    <property type="match status" value="1"/>
</dbReference>
<evidence type="ECO:0000256" key="4">
    <source>
        <dbReference type="ARBA" id="ARBA00022705"/>
    </source>
</evidence>
<dbReference type="GO" id="GO:0003677">
    <property type="term" value="F:DNA binding"/>
    <property type="evidence" value="ECO:0007669"/>
    <property type="project" value="UniProtKB-UniRule"/>
</dbReference>
<dbReference type="InterPro" id="IPR041679">
    <property type="entry name" value="DNA2/NAM7-like_C"/>
</dbReference>
<dbReference type="FunFam" id="3.40.50.300:FF:000721">
    <property type="entry name" value="DNA replication ATP-dependent helicase/nuclease DNA2"/>
    <property type="match status" value="1"/>
</dbReference>
<evidence type="ECO:0000256" key="11">
    <source>
        <dbReference type="ARBA" id="ARBA00022840"/>
    </source>
</evidence>
<comment type="caution">
    <text evidence="22">The sequence shown here is derived from an EMBL/GenBank/DDBJ whole genome shotgun (WGS) entry which is preliminary data.</text>
</comment>
<evidence type="ECO:0000256" key="15">
    <source>
        <dbReference type="ARBA" id="ARBA00023204"/>
    </source>
</evidence>
<evidence type="ECO:0000256" key="7">
    <source>
        <dbReference type="ARBA" id="ARBA00022741"/>
    </source>
</evidence>
<gene>
    <name evidence="22" type="ORF">GBAR_LOCUS28800</name>
</gene>
<evidence type="ECO:0000256" key="10">
    <source>
        <dbReference type="ARBA" id="ARBA00022806"/>
    </source>
</evidence>
<evidence type="ECO:0000256" key="18">
    <source>
        <dbReference type="ARBA" id="ARBA00047995"/>
    </source>
</evidence>
<dbReference type="GO" id="GO:0005737">
    <property type="term" value="C:cytoplasm"/>
    <property type="evidence" value="ECO:0007669"/>
    <property type="project" value="TreeGrafter"/>
</dbReference>
<keyword evidence="4 19" id="KW-0235">DNA replication</keyword>
<dbReference type="AlphaFoldDB" id="A0AA35TRR9"/>
<dbReference type="Gene3D" id="3.40.50.300">
    <property type="entry name" value="P-loop containing nucleotide triphosphate hydrolases"/>
    <property type="match status" value="1"/>
</dbReference>
<evidence type="ECO:0000256" key="8">
    <source>
        <dbReference type="ARBA" id="ARBA00022763"/>
    </source>
</evidence>
<dbReference type="GO" id="GO:0017108">
    <property type="term" value="F:5'-flap endonuclease activity"/>
    <property type="evidence" value="ECO:0007669"/>
    <property type="project" value="UniProtKB-UniRule"/>
</dbReference>
<dbReference type="GO" id="GO:0006281">
    <property type="term" value="P:DNA repair"/>
    <property type="evidence" value="ECO:0007669"/>
    <property type="project" value="UniProtKB-KW"/>
</dbReference>
<dbReference type="GO" id="GO:0051539">
    <property type="term" value="F:4 iron, 4 sulfur cluster binding"/>
    <property type="evidence" value="ECO:0007669"/>
    <property type="project" value="UniProtKB-UniRule"/>
</dbReference>
<evidence type="ECO:0000256" key="5">
    <source>
        <dbReference type="ARBA" id="ARBA00022722"/>
    </source>
</evidence>
<proteinExistence type="inferred from homology"/>
<dbReference type="PANTHER" id="PTHR10887">
    <property type="entry name" value="DNA2/NAM7 HELICASE FAMILY"/>
    <property type="match status" value="1"/>
</dbReference>
<evidence type="ECO:0000259" key="21">
    <source>
        <dbReference type="Pfam" id="PF13087"/>
    </source>
</evidence>
<protein>
    <recommendedName>
        <fullName evidence="19">DNA replication ATP-dependent helicase/nuclease</fullName>
        <ecNumber evidence="19">3.1.-.-</ecNumber>
        <ecNumber evidence="19">3.6.4.12</ecNumber>
    </recommendedName>
</protein>
<dbReference type="GO" id="GO:0005524">
    <property type="term" value="F:ATP binding"/>
    <property type="evidence" value="ECO:0007669"/>
    <property type="project" value="UniProtKB-UniRule"/>
</dbReference>
<keyword evidence="19" id="KW-0158">Chromosome</keyword>
<evidence type="ECO:0000256" key="12">
    <source>
        <dbReference type="ARBA" id="ARBA00023004"/>
    </source>
</evidence>
<evidence type="ECO:0000256" key="13">
    <source>
        <dbReference type="ARBA" id="ARBA00023014"/>
    </source>
</evidence>
<evidence type="ECO:0000256" key="2">
    <source>
        <dbReference type="ARBA" id="ARBA00007913"/>
    </source>
</evidence>
<dbReference type="GO" id="GO:0046872">
    <property type="term" value="F:metal ion binding"/>
    <property type="evidence" value="ECO:0007669"/>
    <property type="project" value="UniProtKB-UniRule"/>
</dbReference>
<keyword evidence="6 19" id="KW-0479">Metal-binding</keyword>
<dbReference type="GO" id="GO:0017116">
    <property type="term" value="F:single-stranded DNA helicase activity"/>
    <property type="evidence" value="ECO:0007669"/>
    <property type="project" value="UniProtKB-UniRule"/>
</dbReference>
<evidence type="ECO:0000259" key="20">
    <source>
        <dbReference type="Pfam" id="PF13086"/>
    </source>
</evidence>
<dbReference type="PANTHER" id="PTHR10887:SF433">
    <property type="entry name" value="DNA REPLICATION ATP-DEPENDENT HELICASE_NUCLEASE DNA2"/>
    <property type="match status" value="1"/>
</dbReference>
<dbReference type="GO" id="GO:0071932">
    <property type="term" value="P:replication fork reversal"/>
    <property type="evidence" value="ECO:0007669"/>
    <property type="project" value="TreeGrafter"/>
</dbReference>
<dbReference type="GO" id="GO:0005694">
    <property type="term" value="C:chromosome"/>
    <property type="evidence" value="ECO:0007669"/>
    <property type="project" value="UniProtKB-SubCell"/>
</dbReference>
<keyword evidence="9 19" id="KW-0378">Hydrolase</keyword>
<evidence type="ECO:0000256" key="16">
    <source>
        <dbReference type="ARBA" id="ARBA00023242"/>
    </source>
</evidence>
<evidence type="ECO:0000256" key="19">
    <source>
        <dbReference type="RuleBase" id="RU367041"/>
    </source>
</evidence>
<sequence>MQPLPQAGVDFLTLGSKHAVHPSLYQFLPSNTMCTSVSELEALYNSKSVVATTCLGVNHAVFSRRTFDYCIVDEASQLTLPVSLGPLRCAAVFVLVGDHYQLPPLVRDSEARHQQTKIKEALINLPLTQSENHVEVNTVDRYQGRDKDCIIISYVRNNPNKNVGNLLCDWRRVNVALTRARHKMVMVGSLSTLSSSPPLLSLIHLLTDKHWTTDIID</sequence>
<evidence type="ECO:0000256" key="1">
    <source>
        <dbReference type="ARBA" id="ARBA00001966"/>
    </source>
</evidence>
<dbReference type="EC" id="3.6.4.12" evidence="19"/>
<dbReference type="InterPro" id="IPR027417">
    <property type="entry name" value="P-loop_NTPase"/>
</dbReference>
<keyword evidence="8 19" id="KW-0227">DNA damage</keyword>
<feature type="domain" description="DNA2/NAM7 helicase-like C-terminal" evidence="21">
    <location>
        <begin position="112"/>
        <end position="189"/>
    </location>
</feature>
<dbReference type="GO" id="GO:0033567">
    <property type="term" value="P:DNA replication, Okazaki fragment processing"/>
    <property type="evidence" value="ECO:0007669"/>
    <property type="project" value="UniProtKB-UniRule"/>
</dbReference>
<comment type="function">
    <text evidence="19">Key enzyme involved in DNA replication and DNA repair. Involved in Okazaki fragments processing by cleaving long flaps that escape FEN1: flaps that are longer than 27 nucleotides are coated by replication protein A complex (RPA), leading to recruit DNA2 which cleaves the flap until it is too short to bind RPA and becomes a substrate for FEN1. Also involved in 5'-end resection of DNA during double-strand break (DSB) repair by mediating the cleavage of 5'-ssDNA.</text>
</comment>